<protein>
    <submittedName>
        <fullName evidence="2">Uncharacterized protein</fullName>
    </submittedName>
</protein>
<accession>A0AAV1UTR7</accession>
<evidence type="ECO:0000256" key="1">
    <source>
        <dbReference type="SAM" id="MobiDB-lite"/>
    </source>
</evidence>
<gene>
    <name evidence="2" type="ORF">PM001_LOCUS23030</name>
</gene>
<feature type="region of interest" description="Disordered" evidence="1">
    <location>
        <begin position="24"/>
        <end position="45"/>
    </location>
</feature>
<feature type="compositionally biased region" description="Basic residues" evidence="1">
    <location>
        <begin position="26"/>
        <end position="42"/>
    </location>
</feature>
<comment type="caution">
    <text evidence="2">The sequence shown here is derived from an EMBL/GenBank/DDBJ whole genome shotgun (WGS) entry which is preliminary data.</text>
</comment>
<dbReference type="Proteomes" id="UP001162060">
    <property type="component" value="Unassembled WGS sequence"/>
</dbReference>
<organism evidence="2 3">
    <name type="scientific">Peronospora matthiolae</name>
    <dbReference type="NCBI Taxonomy" id="2874970"/>
    <lineage>
        <taxon>Eukaryota</taxon>
        <taxon>Sar</taxon>
        <taxon>Stramenopiles</taxon>
        <taxon>Oomycota</taxon>
        <taxon>Peronosporomycetes</taxon>
        <taxon>Peronosporales</taxon>
        <taxon>Peronosporaceae</taxon>
        <taxon>Peronospora</taxon>
    </lineage>
</organism>
<dbReference type="AlphaFoldDB" id="A0AAV1UTR7"/>
<evidence type="ECO:0000313" key="2">
    <source>
        <dbReference type="EMBL" id="CAK7937880.1"/>
    </source>
</evidence>
<evidence type="ECO:0000313" key="3">
    <source>
        <dbReference type="Proteomes" id="UP001162060"/>
    </source>
</evidence>
<name>A0AAV1UTR7_9STRA</name>
<reference evidence="2" key="1">
    <citation type="submission" date="2024-01" db="EMBL/GenBank/DDBJ databases">
        <authorList>
            <person name="Webb A."/>
        </authorList>
    </citation>
    <scope>NUCLEOTIDE SEQUENCE</scope>
    <source>
        <strain evidence="2">Pm1</strain>
    </source>
</reference>
<proteinExistence type="predicted"/>
<sequence length="83" mass="9265">MLIAEEMRQNKAARVEDATALYTGKGKGKQYPKKQLGRRTKDHHGPAITLARFDTTLENVAPVEGQGSVEKREGRMTAVWIAR</sequence>
<dbReference type="EMBL" id="CAKLBY020000228">
    <property type="protein sequence ID" value="CAK7937880.1"/>
    <property type="molecule type" value="Genomic_DNA"/>
</dbReference>